<comment type="caution">
    <text evidence="3">The sequence shown here is derived from an EMBL/GenBank/DDBJ whole genome shotgun (WGS) entry which is preliminary data.</text>
</comment>
<evidence type="ECO:0000256" key="1">
    <source>
        <dbReference type="ARBA" id="ARBA00022737"/>
    </source>
</evidence>
<dbReference type="Pfam" id="PF05593">
    <property type="entry name" value="RHS_repeat"/>
    <property type="match status" value="4"/>
</dbReference>
<organism evidence="3 4">
    <name type="scientific">Candidatus Korobacter versatilis</name>
    <dbReference type="NCBI Taxonomy" id="658062"/>
    <lineage>
        <taxon>Bacteria</taxon>
        <taxon>Pseudomonadati</taxon>
        <taxon>Acidobacteriota</taxon>
        <taxon>Terriglobia</taxon>
        <taxon>Terriglobales</taxon>
        <taxon>Candidatus Korobacteraceae</taxon>
        <taxon>Candidatus Korobacter</taxon>
    </lineage>
</organism>
<proteinExistence type="predicted"/>
<feature type="domain" description="Teneurin-like YD-shell" evidence="2">
    <location>
        <begin position="152"/>
        <end position="224"/>
    </location>
</feature>
<dbReference type="EMBL" id="JACPNR010000009">
    <property type="protein sequence ID" value="MBI2678494.1"/>
    <property type="molecule type" value="Genomic_DNA"/>
</dbReference>
<evidence type="ECO:0000313" key="3">
    <source>
        <dbReference type="EMBL" id="MBI2678494.1"/>
    </source>
</evidence>
<name>A0A932EPT1_9BACT</name>
<dbReference type="PRINTS" id="PR00394">
    <property type="entry name" value="RHSPROTEIN"/>
</dbReference>
<dbReference type="AlphaFoldDB" id="A0A932EPT1"/>
<dbReference type="PANTHER" id="PTHR32305:SF15">
    <property type="entry name" value="PROTEIN RHSA-RELATED"/>
    <property type="match status" value="1"/>
</dbReference>
<sequence length="752" mass="82445">MSPTITYTSAGLVQTVTDAQSNVTTYGYDARGNRTDVYDAQNHHTQFAYDLGNRLTSITYPDNSVASFAYDTRGRRTSATDQNNHSTLYAYDDADRLLTVADAASHATSYAYDAENNLTSITDANNHTTTFAYDPLARVTQTTFPSGLAESYVYDDASNLTSKTDRKSQTINYAHDELDRLNSKTYPDSTAVAYTYDKDSRLTQVTAPTGTYGFTYDNMGRLGTTTVQYAFLTGQTFSNTYTYDAASNRASFTAPDGSTNSYAYDTLNRLTNLTNQWAGSFGFSYDTLSRRTSLTRPNNISTSYSYDSMSRLLSVLHQAGGTTTIDGATYTVDSVGNRLSKTNQINGTTDSYTYDLIYQLTQVAQAGNTTESYSYDAVGNRQSSLGTSSYTYNSSNELTSMSSATFTYDNNGNTLTKVDSSGTTSYAWDVENRLTSVTLPNNGGIVSFKYDPMGRRIQKSSSSGTTNYVYDAVDIAEEVNSTGGLVARYANSDRVDQAVAMSRSGTVFYYQVDGLGTVTSLTDGSGSAQAVYTYDSFGKQILGSSITNPLRYTGRELDAETGLYYYRARYYDPSLGRFLAEDPVWGNSDHTLYSYVRNNPINYFDPSGMVPEAPCDCNGTRGGIRAAAKCCRNAPPVSSDAGAPPYDPCFSYMYVNANFMYRNGGDSGWGQVVRGCLQCSYKYGTDSTAAHAFCYAVGYDRTKKWWDPLTMEWSANYGLVRAVGGAAVSLLDQGLQWVGQRGRRPFKCLNVK</sequence>
<protein>
    <submittedName>
        <fullName evidence="3">RHS repeat protein</fullName>
    </submittedName>
</protein>
<dbReference type="InterPro" id="IPR031325">
    <property type="entry name" value="RHS_repeat"/>
</dbReference>
<dbReference type="Gene3D" id="2.180.10.10">
    <property type="entry name" value="RHS repeat-associated core"/>
    <property type="match status" value="2"/>
</dbReference>
<dbReference type="InterPro" id="IPR050708">
    <property type="entry name" value="T6SS_VgrG/RHS"/>
</dbReference>
<reference evidence="3" key="1">
    <citation type="submission" date="2020-07" db="EMBL/GenBank/DDBJ databases">
        <title>Huge and variable diversity of episymbiotic CPR bacteria and DPANN archaea in groundwater ecosystems.</title>
        <authorList>
            <person name="He C.Y."/>
            <person name="Keren R."/>
            <person name="Whittaker M."/>
            <person name="Farag I.F."/>
            <person name="Doudna J."/>
            <person name="Cate J.H.D."/>
            <person name="Banfield J.F."/>
        </authorList>
    </citation>
    <scope>NUCLEOTIDE SEQUENCE</scope>
    <source>
        <strain evidence="3">NC_groundwater_580_Pr5_B-0.1um_64_19</strain>
    </source>
</reference>
<dbReference type="InterPro" id="IPR022385">
    <property type="entry name" value="Rhs_assc_core"/>
</dbReference>
<evidence type="ECO:0000259" key="2">
    <source>
        <dbReference type="Pfam" id="PF25023"/>
    </source>
</evidence>
<accession>A0A932EPT1</accession>
<dbReference type="InterPro" id="IPR006530">
    <property type="entry name" value="YD"/>
</dbReference>
<evidence type="ECO:0000313" key="4">
    <source>
        <dbReference type="Proteomes" id="UP000779809"/>
    </source>
</evidence>
<dbReference type="Pfam" id="PF25023">
    <property type="entry name" value="TEN_YD-shell"/>
    <property type="match status" value="2"/>
</dbReference>
<dbReference type="PANTHER" id="PTHR32305">
    <property type="match status" value="1"/>
</dbReference>
<dbReference type="NCBIfam" id="TIGR03696">
    <property type="entry name" value="Rhs_assc_core"/>
    <property type="match status" value="1"/>
</dbReference>
<dbReference type="Proteomes" id="UP000779809">
    <property type="component" value="Unassembled WGS sequence"/>
</dbReference>
<keyword evidence="1" id="KW-0677">Repeat</keyword>
<dbReference type="InterPro" id="IPR056823">
    <property type="entry name" value="TEN-like_YD-shell"/>
</dbReference>
<feature type="domain" description="Teneurin-like YD-shell" evidence="2">
    <location>
        <begin position="348"/>
        <end position="599"/>
    </location>
</feature>
<gene>
    <name evidence="3" type="ORF">HYX28_06905</name>
</gene>
<dbReference type="NCBIfam" id="TIGR01643">
    <property type="entry name" value="YD_repeat_2x"/>
    <property type="match status" value="9"/>
</dbReference>